<sequence>MNNSRSAIDELFPDASNSLPVKRERSRRRVLRYTLIVIGSLALLAGITVGVGYLWLNSTYNQIERVEVIDPELERPEPIEVPAEELAPINILLLGSDSRDTTDPNANAEELRGFRSDAIMVAQISADRQNVTVMSIMRDNWVPIQGHPDAKINAAVAFGGIPLAVNTVETFIDARIDHVALIDFESFKGLTDAVGGVTVNNPIAFTSTHGKFPIAQGEVTLNGAEALGFVRERYAFSDGDYQRARNQQAYLKGLLSKMLSKDTLTSPAKITASFNAIKPYVIVDQNLDLNTAIGLGLELRDFDKSNISFFTSPTLGTGTSGDGQSIVLPDWEEINVLREAMRAGTLDHYAETRTAGSELPG</sequence>
<dbReference type="Pfam" id="PF03816">
    <property type="entry name" value="LytR_cpsA_psr"/>
    <property type="match status" value="1"/>
</dbReference>
<keyword evidence="2" id="KW-0472">Membrane</keyword>
<keyword evidence="2" id="KW-1133">Transmembrane helix</keyword>
<dbReference type="RefSeq" id="WP_187556195.1">
    <property type="nucleotide sequence ID" value="NZ_CP060716.1"/>
</dbReference>
<comment type="similarity">
    <text evidence="1">Belongs to the LytR/CpsA/Psr (LCP) family.</text>
</comment>
<dbReference type="Proteomes" id="UP000515934">
    <property type="component" value="Chromosome"/>
</dbReference>
<evidence type="ECO:0000256" key="1">
    <source>
        <dbReference type="ARBA" id="ARBA00006068"/>
    </source>
</evidence>
<dbReference type="KEGG" id="ldn:H9L06_05510"/>
<feature type="domain" description="Cell envelope-related transcriptional attenuator" evidence="3">
    <location>
        <begin position="115"/>
        <end position="259"/>
    </location>
</feature>
<reference evidence="4 5" key="1">
    <citation type="submission" date="2020-08" db="EMBL/GenBank/DDBJ databases">
        <title>Genome sequence of Leucobacter denitrificans KACC 14055T.</title>
        <authorList>
            <person name="Hyun D.-W."/>
            <person name="Bae J.-W."/>
        </authorList>
    </citation>
    <scope>NUCLEOTIDE SEQUENCE [LARGE SCALE GENOMIC DNA]</scope>
    <source>
        <strain evidence="4 5">KACC 14055</strain>
    </source>
</reference>
<accession>A0A7G9S7B3</accession>
<gene>
    <name evidence="4" type="ORF">H9L06_05510</name>
</gene>
<evidence type="ECO:0000313" key="4">
    <source>
        <dbReference type="EMBL" id="QNN63738.1"/>
    </source>
</evidence>
<dbReference type="InterPro" id="IPR004474">
    <property type="entry name" value="LytR_CpsA_psr"/>
</dbReference>
<dbReference type="InterPro" id="IPR050922">
    <property type="entry name" value="LytR/CpsA/Psr_CW_biosynth"/>
</dbReference>
<evidence type="ECO:0000313" key="5">
    <source>
        <dbReference type="Proteomes" id="UP000515934"/>
    </source>
</evidence>
<keyword evidence="5" id="KW-1185">Reference proteome</keyword>
<keyword evidence="2" id="KW-0812">Transmembrane</keyword>
<dbReference type="PANTHER" id="PTHR33392:SF6">
    <property type="entry name" value="POLYISOPRENYL-TEICHOIC ACID--PEPTIDOGLYCAN TEICHOIC ACID TRANSFERASE TAGU"/>
    <property type="match status" value="1"/>
</dbReference>
<feature type="transmembrane region" description="Helical" evidence="2">
    <location>
        <begin position="30"/>
        <end position="56"/>
    </location>
</feature>
<organism evidence="4 5">
    <name type="scientific">Leucobacter denitrificans</name>
    <dbReference type="NCBI Taxonomy" id="683042"/>
    <lineage>
        <taxon>Bacteria</taxon>
        <taxon>Bacillati</taxon>
        <taxon>Actinomycetota</taxon>
        <taxon>Actinomycetes</taxon>
        <taxon>Micrococcales</taxon>
        <taxon>Microbacteriaceae</taxon>
        <taxon>Leucobacter</taxon>
    </lineage>
</organism>
<protein>
    <submittedName>
        <fullName evidence="4">LCP family protein</fullName>
    </submittedName>
</protein>
<evidence type="ECO:0000256" key="2">
    <source>
        <dbReference type="SAM" id="Phobius"/>
    </source>
</evidence>
<dbReference type="PANTHER" id="PTHR33392">
    <property type="entry name" value="POLYISOPRENYL-TEICHOIC ACID--PEPTIDOGLYCAN TEICHOIC ACID TRANSFERASE TAGU"/>
    <property type="match status" value="1"/>
</dbReference>
<name>A0A7G9S7B3_9MICO</name>
<dbReference type="Gene3D" id="3.40.630.190">
    <property type="entry name" value="LCP protein"/>
    <property type="match status" value="1"/>
</dbReference>
<proteinExistence type="inferred from homology"/>
<dbReference type="NCBIfam" id="TIGR00350">
    <property type="entry name" value="lytR_cpsA_psr"/>
    <property type="match status" value="1"/>
</dbReference>
<dbReference type="AlphaFoldDB" id="A0A7G9S7B3"/>
<evidence type="ECO:0000259" key="3">
    <source>
        <dbReference type="Pfam" id="PF03816"/>
    </source>
</evidence>
<dbReference type="EMBL" id="CP060716">
    <property type="protein sequence ID" value="QNN63738.1"/>
    <property type="molecule type" value="Genomic_DNA"/>
</dbReference>